<dbReference type="EMBL" id="JAGEOJ010000006">
    <property type="protein sequence ID" value="MBO2448925.1"/>
    <property type="molecule type" value="Genomic_DNA"/>
</dbReference>
<dbReference type="Proteomes" id="UP000669179">
    <property type="component" value="Unassembled WGS sequence"/>
</dbReference>
<comment type="caution">
    <text evidence="2">The sequence shown here is derived from an EMBL/GenBank/DDBJ whole genome shotgun (WGS) entry which is preliminary data.</text>
</comment>
<proteinExistence type="predicted"/>
<evidence type="ECO:0000259" key="1">
    <source>
        <dbReference type="SMART" id="SM00871"/>
    </source>
</evidence>
<protein>
    <submittedName>
        <fullName evidence="2">GyrI-like domain-containing protein</fullName>
    </submittedName>
</protein>
<dbReference type="InterPro" id="IPR011256">
    <property type="entry name" value="Reg_factor_effector_dom_sf"/>
</dbReference>
<dbReference type="RefSeq" id="WP_208256590.1">
    <property type="nucleotide sequence ID" value="NZ_JAGEOJ010000006.1"/>
</dbReference>
<dbReference type="InterPro" id="IPR029442">
    <property type="entry name" value="GyrI-like"/>
</dbReference>
<reference evidence="2" key="1">
    <citation type="submission" date="2021-03" db="EMBL/GenBank/DDBJ databases">
        <authorList>
            <person name="Kanchanasin P."/>
            <person name="Saeng-In P."/>
            <person name="Phongsopitanun W."/>
            <person name="Yuki M."/>
            <person name="Kudo T."/>
            <person name="Ohkuma M."/>
            <person name="Tanasupawat S."/>
        </authorList>
    </citation>
    <scope>NUCLEOTIDE SEQUENCE</scope>
    <source>
        <strain evidence="2">GKU 128</strain>
    </source>
</reference>
<feature type="domain" description="AraC effector-binding" evidence="1">
    <location>
        <begin position="2"/>
        <end position="162"/>
    </location>
</feature>
<dbReference type="InterPro" id="IPR010499">
    <property type="entry name" value="AraC_E-bd"/>
</dbReference>
<evidence type="ECO:0000313" key="3">
    <source>
        <dbReference type="Proteomes" id="UP000669179"/>
    </source>
</evidence>
<dbReference type="Pfam" id="PF06445">
    <property type="entry name" value="GyrI-like"/>
    <property type="match status" value="1"/>
</dbReference>
<name>A0A939PAE4_9ACTN</name>
<accession>A0A939PAE4</accession>
<dbReference type="SMART" id="SM00871">
    <property type="entry name" value="AraC_E_bind"/>
    <property type="match status" value="1"/>
</dbReference>
<evidence type="ECO:0000313" key="2">
    <source>
        <dbReference type="EMBL" id="MBO2448925.1"/>
    </source>
</evidence>
<sequence length="164" mass="17972">MSEPLIVERPEQPYVAVRRRVTLQRFHEIADRMPGLFGWLGQRGVAPAGAPFFRYVTVGDDGQMEVEAGVPVATAVAVEGDIVAGTLPAGRYASVTHVGHPDKLFDVTKQLLNWAAGQGHTWDMSESDDGEHWAARLEILKTNPAEQPDPETWETEVAFKLAAP</sequence>
<organism evidence="2 3">
    <name type="scientific">Actinomadura barringtoniae</name>
    <dbReference type="NCBI Taxonomy" id="1427535"/>
    <lineage>
        <taxon>Bacteria</taxon>
        <taxon>Bacillati</taxon>
        <taxon>Actinomycetota</taxon>
        <taxon>Actinomycetes</taxon>
        <taxon>Streptosporangiales</taxon>
        <taxon>Thermomonosporaceae</taxon>
        <taxon>Actinomadura</taxon>
    </lineage>
</organism>
<dbReference type="AlphaFoldDB" id="A0A939PAE4"/>
<dbReference type="SUPFAM" id="SSF55136">
    <property type="entry name" value="Probable bacterial effector-binding domain"/>
    <property type="match status" value="1"/>
</dbReference>
<dbReference type="Gene3D" id="3.20.80.10">
    <property type="entry name" value="Regulatory factor, effector binding domain"/>
    <property type="match status" value="1"/>
</dbReference>
<gene>
    <name evidence="2" type="ORF">J4573_17615</name>
</gene>
<keyword evidence="3" id="KW-1185">Reference proteome</keyword>